<proteinExistence type="predicted"/>
<dbReference type="AlphaFoldDB" id="A0A9P2TBB1"/>
<keyword evidence="2" id="KW-1185">Reference proteome</keyword>
<accession>A0A9P2TBB1</accession>
<reference evidence="1 2" key="1">
    <citation type="journal article" date="2013" name="Genome Announc.">
        <title>Draft Genome Sequence of the Lignocellulose Decomposer Thermobifida fusca Strain TM51.</title>
        <authorList>
            <person name="Toth A."/>
            <person name="Barna T."/>
            <person name="Nagy I."/>
            <person name="Horvath B."/>
            <person name="Nagy I."/>
            <person name="Tancsics A."/>
            <person name="Kriszt B."/>
            <person name="Baka E."/>
            <person name="Fekete C."/>
            <person name="Kukolya J."/>
        </authorList>
    </citation>
    <scope>NUCLEOTIDE SEQUENCE [LARGE SCALE GENOMIC DNA]</scope>
    <source>
        <strain evidence="1 2">TM51</strain>
    </source>
</reference>
<organism evidence="1 2">
    <name type="scientific">Thermobifida fusca TM51</name>
    <dbReference type="NCBI Taxonomy" id="1169414"/>
    <lineage>
        <taxon>Bacteria</taxon>
        <taxon>Bacillati</taxon>
        <taxon>Actinomycetota</taxon>
        <taxon>Actinomycetes</taxon>
        <taxon>Streptosporangiales</taxon>
        <taxon>Nocardiopsidaceae</taxon>
        <taxon>Thermobifida</taxon>
    </lineage>
</organism>
<evidence type="ECO:0000313" key="1">
    <source>
        <dbReference type="EMBL" id="EOR71558.1"/>
    </source>
</evidence>
<dbReference type="Proteomes" id="UP000014184">
    <property type="component" value="Unassembled WGS sequence"/>
</dbReference>
<sequence length="34" mass="3854">MDPEDVFELAEAVVEGDTEEIVEETLEILFDVDL</sequence>
<name>A0A9P2TBB1_THEFU</name>
<comment type="caution">
    <text evidence="1">The sequence shown here is derived from an EMBL/GenBank/DDBJ whole genome shotgun (WGS) entry which is preliminary data.</text>
</comment>
<dbReference type="EMBL" id="AOSG01000033">
    <property type="protein sequence ID" value="EOR71558.1"/>
    <property type="molecule type" value="Genomic_DNA"/>
</dbReference>
<gene>
    <name evidence="1" type="ORF">TM51_07041</name>
</gene>
<evidence type="ECO:0000313" key="2">
    <source>
        <dbReference type="Proteomes" id="UP000014184"/>
    </source>
</evidence>
<protein>
    <submittedName>
        <fullName evidence="1">Uncharacterized protein</fullName>
    </submittedName>
</protein>